<dbReference type="Pfam" id="PF08445">
    <property type="entry name" value="FR47"/>
    <property type="match status" value="1"/>
</dbReference>
<accession>A0A942T711</accession>
<dbReference type="Proteomes" id="UP000677265">
    <property type="component" value="Unassembled WGS sequence"/>
</dbReference>
<protein>
    <submittedName>
        <fullName evidence="2">GNAT family N-acetyltransferase</fullName>
        <ecNumber evidence="2">2.3.1.-</ecNumber>
    </submittedName>
</protein>
<dbReference type="GO" id="GO:0016747">
    <property type="term" value="F:acyltransferase activity, transferring groups other than amino-acyl groups"/>
    <property type="evidence" value="ECO:0007669"/>
    <property type="project" value="InterPro"/>
</dbReference>
<dbReference type="EMBL" id="JAGYPE010000007">
    <property type="protein sequence ID" value="MBS4186590.1"/>
    <property type="molecule type" value="Genomic_DNA"/>
</dbReference>
<keyword evidence="2" id="KW-0808">Transferase</keyword>
<keyword evidence="2" id="KW-0012">Acyltransferase</keyword>
<organism evidence="2">
    <name type="scientific">Neobacillus citreus</name>
    <dbReference type="NCBI Taxonomy" id="2833578"/>
    <lineage>
        <taxon>Bacteria</taxon>
        <taxon>Bacillati</taxon>
        <taxon>Bacillota</taxon>
        <taxon>Bacilli</taxon>
        <taxon>Bacillales</taxon>
        <taxon>Bacillaceae</taxon>
        <taxon>Neobacillus</taxon>
    </lineage>
</organism>
<dbReference type="InterPro" id="IPR000182">
    <property type="entry name" value="GNAT_dom"/>
</dbReference>
<reference evidence="2" key="1">
    <citation type="submission" date="2021-05" db="EMBL/GenBank/DDBJ databases">
        <title>Novel Bacillus species.</title>
        <authorList>
            <person name="Liu G."/>
        </authorList>
    </citation>
    <scope>NUCLEOTIDE SEQUENCE</scope>
    <source>
        <strain evidence="2 4">FJAT-50051</strain>
    </source>
</reference>
<dbReference type="InterPro" id="IPR016181">
    <property type="entry name" value="Acyl_CoA_acyltransferase"/>
</dbReference>
<evidence type="ECO:0000313" key="4">
    <source>
        <dbReference type="Proteomes" id="UP000677265"/>
    </source>
</evidence>
<evidence type="ECO:0000313" key="2">
    <source>
        <dbReference type="EMBL" id="MBS4186590.1"/>
    </source>
</evidence>
<keyword evidence="4" id="KW-1185">Reference proteome</keyword>
<dbReference type="InterPro" id="IPR013653">
    <property type="entry name" value="GCN5-like_dom"/>
</dbReference>
<evidence type="ECO:0000313" key="3">
    <source>
        <dbReference type="EMBL" id="MCH6268011.1"/>
    </source>
</evidence>
<dbReference type="EC" id="2.3.1.-" evidence="2"/>
<feature type="domain" description="N-acetyltransferase" evidence="1">
    <location>
        <begin position="133"/>
        <end position="270"/>
    </location>
</feature>
<evidence type="ECO:0000259" key="1">
    <source>
        <dbReference type="PROSITE" id="PS51186"/>
    </source>
</evidence>
<dbReference type="RefSeq" id="WP_213146382.1">
    <property type="nucleotide sequence ID" value="NZ_JAGYPE020000047.1"/>
</dbReference>
<dbReference type="PROSITE" id="PS51186">
    <property type="entry name" value="GNAT"/>
    <property type="match status" value="1"/>
</dbReference>
<dbReference type="SUPFAM" id="SSF55729">
    <property type="entry name" value="Acyl-CoA N-acyltransferases (Nat)"/>
    <property type="match status" value="1"/>
</dbReference>
<dbReference type="Gene3D" id="3.40.630.30">
    <property type="match status" value="1"/>
</dbReference>
<sequence>MFLKLIHNDTAITEGSPFTSDEVQYNLIHRISEDPNSLCLKTPDEKMIFAQTPGHKGWLWISNDIPSKERTSLINELINQLAEVPLQGVTGDPKTARMFTEIFSKINNVQYEKDMTMEAYHCPKLIKPEGVKGEILKATEQHVDVVADYLAGFMRDAFGTTVEPSSQQTRAAAMIAGGGLYLWIVNGQPVAKANISHRSPRHARINAVFTPIQHRKNGYASALVAELCEIIESEKRIPMLYADVKNPDSNKVYQNIGFQKCGLIEEIKFF</sequence>
<dbReference type="EMBL" id="JAGYPE020000047">
    <property type="protein sequence ID" value="MCH6268011.1"/>
    <property type="molecule type" value="Genomic_DNA"/>
</dbReference>
<proteinExistence type="predicted"/>
<dbReference type="AlphaFoldDB" id="A0A942T711"/>
<gene>
    <name evidence="3" type="ORF">KHB02_021015</name>
    <name evidence="2" type="ORF">KHB02_35070</name>
</gene>
<name>A0A942T711_9BACI</name>
<comment type="caution">
    <text evidence="2">The sequence shown here is derived from an EMBL/GenBank/DDBJ whole genome shotgun (WGS) entry which is preliminary data.</text>
</comment>